<evidence type="ECO:0000256" key="1">
    <source>
        <dbReference type="ARBA" id="ARBA00003456"/>
    </source>
</evidence>
<keyword evidence="6" id="KW-0406">Ion transport</keyword>
<evidence type="ECO:0000256" key="5">
    <source>
        <dbReference type="ARBA" id="ARBA00022781"/>
    </source>
</evidence>
<name>V7I7I4_9CLOT</name>
<comment type="similarity">
    <text evidence="3">Belongs to the ATPase gamma chain family.</text>
</comment>
<proteinExistence type="inferred from homology"/>
<dbReference type="PANTHER" id="PTHR11693:SF22">
    <property type="entry name" value="ATP SYNTHASE SUBUNIT GAMMA, MITOCHONDRIAL"/>
    <property type="match status" value="1"/>
</dbReference>
<accession>V7I7I4</accession>
<dbReference type="Pfam" id="PF00231">
    <property type="entry name" value="ATP-synt"/>
    <property type="match status" value="1"/>
</dbReference>
<dbReference type="EMBL" id="AXUN02000146">
    <property type="protein sequence ID" value="ETA81194.1"/>
    <property type="molecule type" value="Genomic_DNA"/>
</dbReference>
<evidence type="ECO:0000256" key="8">
    <source>
        <dbReference type="ARBA" id="ARBA00023196"/>
    </source>
</evidence>
<dbReference type="InterPro" id="IPR000131">
    <property type="entry name" value="ATP_synth_F1_gsu"/>
</dbReference>
<keyword evidence="8" id="KW-0139">CF(1)</keyword>
<dbReference type="PRINTS" id="PR00126">
    <property type="entry name" value="ATPASEGAMMA"/>
</dbReference>
<dbReference type="GO" id="GO:0046933">
    <property type="term" value="F:proton-transporting ATP synthase activity, rotational mechanism"/>
    <property type="evidence" value="ECO:0007669"/>
    <property type="project" value="InterPro"/>
</dbReference>
<evidence type="ECO:0000313" key="11">
    <source>
        <dbReference type="Proteomes" id="UP000017747"/>
    </source>
</evidence>
<organism evidence="10 11">
    <name type="scientific">Youngiibacter fragilis 232.1</name>
    <dbReference type="NCBI Taxonomy" id="994573"/>
    <lineage>
        <taxon>Bacteria</taxon>
        <taxon>Bacillati</taxon>
        <taxon>Bacillota</taxon>
        <taxon>Clostridia</taxon>
        <taxon>Eubacteriales</taxon>
        <taxon>Clostridiaceae</taxon>
        <taxon>Youngiibacter</taxon>
    </lineage>
</organism>
<dbReference type="GO" id="GO:0045259">
    <property type="term" value="C:proton-transporting ATP synthase complex"/>
    <property type="evidence" value="ECO:0007669"/>
    <property type="project" value="UniProtKB-KW"/>
</dbReference>
<sequence>MQNLRTLARSIESVESLKSIITTMKAHASASIMQFKNAEKASVEYRAVLDMVLDLILSFEDERPGAWSADGGDTIHVVFGSELGLVGRFNERIVSHFLKQGMVNKGPKVITAGQQAESYLEHEMKSAGNISMPQTVDGITLQVQRLLMLIEELRKDGKTSEIYLHYNRPLEGGGYVETSERLYPIDMAVPEGRGTKWSSRSLPELFMDRDRLLSDLFRQYFFITIYRCFCQSLAAESESRLEAMTSAESNIDEKLEELGFNYMRERQNSITEEINDVISGFKSIKAAR</sequence>
<comment type="function">
    <text evidence="1">Produces ATP from ADP in the presence of a proton gradient across the membrane. The gamma chain is believed to be important in regulating ATPase activity and the flow of protons through the CF(0) complex.</text>
</comment>
<keyword evidence="9" id="KW-0066">ATP synthesis</keyword>
<keyword evidence="7" id="KW-0472">Membrane</keyword>
<evidence type="ECO:0000256" key="7">
    <source>
        <dbReference type="ARBA" id="ARBA00023136"/>
    </source>
</evidence>
<dbReference type="InterPro" id="IPR035968">
    <property type="entry name" value="ATP_synth_F1_ATPase_gsu"/>
</dbReference>
<evidence type="ECO:0000256" key="4">
    <source>
        <dbReference type="ARBA" id="ARBA00022448"/>
    </source>
</evidence>
<reference evidence="10 11" key="1">
    <citation type="journal article" date="2014" name="Genome Announc.">
        <title>Genome Sequence of Youngiibacter fragilis, the Type Strain of the Genus Youngiibacter.</title>
        <authorList>
            <person name="Wawrik C.B."/>
            <person name="Callaghan A.V."/>
            <person name="Stamps B.W."/>
            <person name="Wawrik B."/>
        </authorList>
    </citation>
    <scope>NUCLEOTIDE SEQUENCE [LARGE SCALE GENOMIC DNA]</scope>
    <source>
        <strain evidence="10 11">232.1</strain>
    </source>
</reference>
<keyword evidence="4" id="KW-0813">Transport</keyword>
<keyword evidence="5" id="KW-0375">Hydrogen ion transport</keyword>
<evidence type="ECO:0000313" key="10">
    <source>
        <dbReference type="EMBL" id="ETA81194.1"/>
    </source>
</evidence>
<dbReference type="RefSeq" id="WP_023385851.1">
    <property type="nucleotide sequence ID" value="NZ_AXUN02000146.1"/>
</dbReference>
<evidence type="ECO:0000256" key="2">
    <source>
        <dbReference type="ARBA" id="ARBA00004170"/>
    </source>
</evidence>
<dbReference type="CDD" id="cd12151">
    <property type="entry name" value="F1-ATPase_gamma"/>
    <property type="match status" value="1"/>
</dbReference>
<keyword evidence="11" id="KW-1185">Reference proteome</keyword>
<comment type="caution">
    <text evidence="10">The sequence shown here is derived from an EMBL/GenBank/DDBJ whole genome shotgun (WGS) entry which is preliminary data.</text>
</comment>
<gene>
    <name evidence="10" type="ORF">T472_0207695</name>
</gene>
<dbReference type="Gene3D" id="3.40.1380.10">
    <property type="match status" value="1"/>
</dbReference>
<protein>
    <recommendedName>
        <fullName evidence="12">ATP synthase subunit gamma</fullName>
    </recommendedName>
</protein>
<dbReference type="OrthoDB" id="2049539at2"/>
<evidence type="ECO:0000256" key="9">
    <source>
        <dbReference type="ARBA" id="ARBA00023310"/>
    </source>
</evidence>
<dbReference type="Proteomes" id="UP000017747">
    <property type="component" value="Unassembled WGS sequence"/>
</dbReference>
<evidence type="ECO:0008006" key="12">
    <source>
        <dbReference type="Google" id="ProtNLM"/>
    </source>
</evidence>
<evidence type="ECO:0000256" key="3">
    <source>
        <dbReference type="ARBA" id="ARBA00007681"/>
    </source>
</evidence>
<dbReference type="Gene3D" id="1.10.287.80">
    <property type="entry name" value="ATP synthase, gamma subunit, helix hairpin domain"/>
    <property type="match status" value="1"/>
</dbReference>
<dbReference type="AlphaFoldDB" id="V7I7I4"/>
<evidence type="ECO:0000256" key="6">
    <source>
        <dbReference type="ARBA" id="ARBA00023065"/>
    </source>
</evidence>
<comment type="subcellular location">
    <subcellularLocation>
        <location evidence="2">Membrane</location>
        <topology evidence="2">Peripheral membrane protein</topology>
    </subcellularLocation>
</comment>
<dbReference type="PANTHER" id="PTHR11693">
    <property type="entry name" value="ATP SYNTHASE GAMMA CHAIN"/>
    <property type="match status" value="1"/>
</dbReference>
<dbReference type="eggNOG" id="COG0224">
    <property type="taxonomic scope" value="Bacteria"/>
</dbReference>
<dbReference type="STRING" id="994573.T472_0207695"/>
<dbReference type="SUPFAM" id="SSF52943">
    <property type="entry name" value="ATP synthase (F1-ATPase), gamma subunit"/>
    <property type="match status" value="1"/>
</dbReference>